<name>A0A7C5MZR8_9GAMM</name>
<keyword evidence="1" id="KW-0472">Membrane</keyword>
<keyword evidence="1" id="KW-0812">Transmembrane</keyword>
<keyword evidence="1" id="KW-1133">Transmembrane helix</keyword>
<accession>A0A7C5MZR8</accession>
<gene>
    <name evidence="2" type="ORF">ENJ98_04435</name>
</gene>
<protein>
    <submittedName>
        <fullName evidence="2">Protein nirD</fullName>
    </submittedName>
</protein>
<dbReference type="EMBL" id="DROM01000271">
    <property type="protein sequence ID" value="HHH13462.1"/>
    <property type="molecule type" value="Genomic_DNA"/>
</dbReference>
<reference evidence="2" key="1">
    <citation type="journal article" date="2020" name="mSystems">
        <title>Genome- and Community-Level Interaction Insights into Carbon Utilization and Element Cycling Functions of Hydrothermarchaeota in Hydrothermal Sediment.</title>
        <authorList>
            <person name="Zhou Z."/>
            <person name="Liu Y."/>
            <person name="Xu W."/>
            <person name="Pan J."/>
            <person name="Luo Z.H."/>
            <person name="Li M."/>
        </authorList>
    </citation>
    <scope>NUCLEOTIDE SEQUENCE [LARGE SCALE GENOMIC DNA]</scope>
    <source>
        <strain evidence="2">HyVt-535</strain>
    </source>
</reference>
<organism evidence="2">
    <name type="scientific">Thiolapillus brandeum</name>
    <dbReference type="NCBI Taxonomy" id="1076588"/>
    <lineage>
        <taxon>Bacteria</taxon>
        <taxon>Pseudomonadati</taxon>
        <taxon>Pseudomonadota</taxon>
        <taxon>Gammaproteobacteria</taxon>
        <taxon>Chromatiales</taxon>
        <taxon>Sedimenticolaceae</taxon>
        <taxon>Thiolapillus</taxon>
    </lineage>
</organism>
<dbReference type="Proteomes" id="UP000886100">
    <property type="component" value="Unassembled WGS sequence"/>
</dbReference>
<sequence length="63" mass="7134">MADQVKCLYCGANVPADSSHCPGCGAVSHFQRKGYRAGARRRFLVWLLLLTIFSIFMAFWLPR</sequence>
<comment type="caution">
    <text evidence="2">The sequence shown here is derived from an EMBL/GenBank/DDBJ whole genome shotgun (WGS) entry which is preliminary data.</text>
</comment>
<evidence type="ECO:0000256" key="1">
    <source>
        <dbReference type="SAM" id="Phobius"/>
    </source>
</evidence>
<proteinExistence type="predicted"/>
<evidence type="ECO:0000313" key="2">
    <source>
        <dbReference type="EMBL" id="HHH13462.1"/>
    </source>
</evidence>
<feature type="transmembrane region" description="Helical" evidence="1">
    <location>
        <begin position="43"/>
        <end position="61"/>
    </location>
</feature>
<dbReference type="AlphaFoldDB" id="A0A7C5MZR8"/>